<feature type="transmembrane region" description="Helical" evidence="1">
    <location>
        <begin position="86"/>
        <end position="107"/>
    </location>
</feature>
<proteinExistence type="predicted"/>
<keyword evidence="1" id="KW-0812">Transmembrane</keyword>
<keyword evidence="1" id="KW-1133">Transmembrane helix</keyword>
<dbReference type="AlphaFoldDB" id="A0A2J0SM05"/>
<reference evidence="2" key="2">
    <citation type="journal article" date="2020" name="Front. Microbiol.">
        <title>Genetic Variants of the DSF Quorum Sensing System in Stenotrophomonas maltophilia Influence Virulence and Resistance Phenotypes Among Genotypically Diverse Clinical Isolates.</title>
        <authorList>
            <person name="Yero D."/>
            <person name="Huedo P."/>
            <person name="Conchillo-Sole O."/>
            <person name="Martinez-Servat S."/>
            <person name="Mamat U."/>
            <person name="Coves X."/>
            <person name="Llanas F."/>
            <person name="Roca I."/>
            <person name="Vila J."/>
            <person name="Schaible U.E."/>
            <person name="Daura X."/>
            <person name="Gibert I."/>
        </authorList>
    </citation>
    <scope>NUCLEOTIDE SEQUENCE</scope>
    <source>
        <strain evidence="2">OG156</strain>
    </source>
</reference>
<reference evidence="2" key="1">
    <citation type="submission" date="2018-09" db="EMBL/GenBank/DDBJ databases">
        <authorList>
            <person name="Groschel M."/>
            <person name="Kohl T."/>
            <person name="Conchillo-Sole O."/>
            <person name="Mamat U."/>
            <person name="Yero D."/>
            <person name="Niemann S."/>
            <person name="Daura X."/>
            <person name="Gibert I."/>
        </authorList>
    </citation>
    <scope>NUCLEOTIDE SEQUENCE</scope>
    <source>
        <strain evidence="2">OG156</strain>
    </source>
</reference>
<dbReference type="EMBL" id="RAUE01000011">
    <property type="protein sequence ID" value="MBA0310743.1"/>
    <property type="molecule type" value="Genomic_DNA"/>
</dbReference>
<gene>
    <name evidence="2" type="ORF">D7Y33_06860</name>
</gene>
<comment type="caution">
    <text evidence="2">The sequence shown here is derived from an EMBL/GenBank/DDBJ whole genome shotgun (WGS) entry which is preliminary data.</text>
</comment>
<organism evidence="2 3">
    <name type="scientific">Stenotrophomonas maltophilia</name>
    <name type="common">Pseudomonas maltophilia</name>
    <name type="synonym">Xanthomonas maltophilia</name>
    <dbReference type="NCBI Taxonomy" id="40324"/>
    <lineage>
        <taxon>Bacteria</taxon>
        <taxon>Pseudomonadati</taxon>
        <taxon>Pseudomonadota</taxon>
        <taxon>Gammaproteobacteria</taxon>
        <taxon>Lysobacterales</taxon>
        <taxon>Lysobacteraceae</taxon>
        <taxon>Stenotrophomonas</taxon>
        <taxon>Stenotrophomonas maltophilia group</taxon>
    </lineage>
</organism>
<name>A0A2J0SM05_STEMA</name>
<accession>A0A2J0SM05</accession>
<sequence length="110" mass="11717">MINSELLAGAAAAALIGIAIVAALRRQRRPPHRSFKCGRCGNAALHDERTRGAWRAGKQRFYCSACHAAWLRSHPQTSAPHRGASGCLGVVGTLALMPLAGLVAWVIHRA</sequence>
<evidence type="ECO:0000313" key="3">
    <source>
        <dbReference type="Proteomes" id="UP000822271"/>
    </source>
</evidence>
<protein>
    <recommendedName>
        <fullName evidence="4">Transmembrane protein</fullName>
    </recommendedName>
</protein>
<dbReference type="Proteomes" id="UP000822271">
    <property type="component" value="Unassembled WGS sequence"/>
</dbReference>
<evidence type="ECO:0000256" key="1">
    <source>
        <dbReference type="SAM" id="Phobius"/>
    </source>
</evidence>
<evidence type="ECO:0000313" key="2">
    <source>
        <dbReference type="EMBL" id="MBA0310743.1"/>
    </source>
</evidence>
<keyword evidence="1" id="KW-0472">Membrane</keyword>
<feature type="transmembrane region" description="Helical" evidence="1">
    <location>
        <begin position="6"/>
        <end position="24"/>
    </location>
</feature>
<evidence type="ECO:0008006" key="4">
    <source>
        <dbReference type="Google" id="ProtNLM"/>
    </source>
</evidence>